<feature type="compositionally biased region" description="Polar residues" evidence="1">
    <location>
        <begin position="388"/>
        <end position="402"/>
    </location>
</feature>
<feature type="compositionally biased region" description="Basic and acidic residues" evidence="1">
    <location>
        <begin position="448"/>
        <end position="457"/>
    </location>
</feature>
<accession>A0AAQ4DX35</accession>
<feature type="compositionally biased region" description="Basic and acidic residues" evidence="1">
    <location>
        <begin position="158"/>
        <end position="174"/>
    </location>
</feature>
<comment type="caution">
    <text evidence="2">The sequence shown here is derived from an EMBL/GenBank/DDBJ whole genome shotgun (WGS) entry which is preliminary data.</text>
</comment>
<protein>
    <submittedName>
        <fullName evidence="2">Uncharacterized protein</fullName>
    </submittedName>
</protein>
<sequence>MEEWFRANHISNQEKYARLATGLDTLKLDIFVPDFMNDPSKKSPYECLLIAILARFCLSKHLRARRETITWDTVFEYTPPVLKKRLQKTDNSYLKKHKVFIRCIGSTEVDEVGEDAAKGEPPIGHPSSTESDLHKAESRLNHETACENSPPDGQDTPKLTDQDMNQRKPEGDHKQSRRGNLKFTLLESCNFKPGRNSEERGSESDCTDMKMAEGTLGPEPCQEAGGTPSQETVRTENVLNSEAGSSSLTDLTTKKQEAESDEELSQCAAIGRFLAEALHLTPSKTSEERGKDVEMQELFEDGKTPKTAYETASQGSVAANSGPSSESIEIQKPEEEIGNLKPVYAHVTLQEECSLNSAVTSCDKWPVVEKNDMKMSNGKGDPERRSKASTAPCQESVTTKNGLNGKAGSSSLSTLDTEEENPHAEKKLPESTSLEGICSAALPLKKGERFSEKEAAESAKPPRPVSAVKLY</sequence>
<feature type="region of interest" description="Disordered" evidence="1">
    <location>
        <begin position="371"/>
        <end position="434"/>
    </location>
</feature>
<proteinExistence type="predicted"/>
<dbReference type="EMBL" id="JARKHS020025805">
    <property type="protein sequence ID" value="KAK8767025.1"/>
    <property type="molecule type" value="Genomic_DNA"/>
</dbReference>
<evidence type="ECO:0000313" key="3">
    <source>
        <dbReference type="Proteomes" id="UP001321473"/>
    </source>
</evidence>
<organism evidence="2 3">
    <name type="scientific">Amblyomma americanum</name>
    <name type="common">Lone star tick</name>
    <dbReference type="NCBI Taxonomy" id="6943"/>
    <lineage>
        <taxon>Eukaryota</taxon>
        <taxon>Metazoa</taxon>
        <taxon>Ecdysozoa</taxon>
        <taxon>Arthropoda</taxon>
        <taxon>Chelicerata</taxon>
        <taxon>Arachnida</taxon>
        <taxon>Acari</taxon>
        <taxon>Parasitiformes</taxon>
        <taxon>Ixodida</taxon>
        <taxon>Ixodoidea</taxon>
        <taxon>Ixodidae</taxon>
        <taxon>Amblyomminae</taxon>
        <taxon>Amblyomma</taxon>
    </lineage>
</organism>
<gene>
    <name evidence="2" type="ORF">V5799_006198</name>
</gene>
<reference evidence="2 3" key="1">
    <citation type="journal article" date="2023" name="Arcadia Sci">
        <title>De novo assembly of a long-read Amblyomma americanum tick genome.</title>
        <authorList>
            <person name="Chou S."/>
            <person name="Poskanzer K.E."/>
            <person name="Rollins M."/>
            <person name="Thuy-Boun P.S."/>
        </authorList>
    </citation>
    <scope>NUCLEOTIDE SEQUENCE [LARGE SCALE GENOMIC DNA]</scope>
    <source>
        <strain evidence="2">F_SG_1</strain>
        <tissue evidence="2">Salivary glands</tissue>
    </source>
</reference>
<name>A0AAQ4DX35_AMBAM</name>
<keyword evidence="3" id="KW-1185">Reference proteome</keyword>
<feature type="region of interest" description="Disordered" evidence="1">
    <location>
        <begin position="112"/>
        <end position="264"/>
    </location>
</feature>
<dbReference type="Proteomes" id="UP001321473">
    <property type="component" value="Unassembled WGS sequence"/>
</dbReference>
<feature type="region of interest" description="Disordered" evidence="1">
    <location>
        <begin position="448"/>
        <end position="471"/>
    </location>
</feature>
<feature type="region of interest" description="Disordered" evidence="1">
    <location>
        <begin position="301"/>
        <end position="329"/>
    </location>
</feature>
<feature type="compositionally biased region" description="Polar residues" evidence="1">
    <location>
        <begin position="310"/>
        <end position="328"/>
    </location>
</feature>
<feature type="compositionally biased region" description="Basic and acidic residues" evidence="1">
    <location>
        <begin position="195"/>
        <end position="211"/>
    </location>
</feature>
<feature type="compositionally biased region" description="Basic and acidic residues" evidence="1">
    <location>
        <begin position="420"/>
        <end position="429"/>
    </location>
</feature>
<feature type="compositionally biased region" description="Basic and acidic residues" evidence="1">
    <location>
        <begin position="131"/>
        <end position="145"/>
    </location>
</feature>
<evidence type="ECO:0000256" key="1">
    <source>
        <dbReference type="SAM" id="MobiDB-lite"/>
    </source>
</evidence>
<evidence type="ECO:0000313" key="2">
    <source>
        <dbReference type="EMBL" id="KAK8767025.1"/>
    </source>
</evidence>
<dbReference type="AlphaFoldDB" id="A0AAQ4DX35"/>
<feature type="compositionally biased region" description="Polar residues" evidence="1">
    <location>
        <begin position="227"/>
        <end position="251"/>
    </location>
</feature>